<evidence type="ECO:0000313" key="1">
    <source>
        <dbReference type="EMBL" id="KAH1891827.1"/>
    </source>
</evidence>
<sequence length="102" mass="10527">MIVRANVPGSGSGWRGAHSVWGGPCVGPRAHTKWASQVRPLLGPQGDLVTRAVSRAQGRSALEACARLPTGPLRARARPISAAGSVCLSVYRDGWIGSSLAG</sequence>
<dbReference type="Proteomes" id="UP000813423">
    <property type="component" value="Unassembled WGS sequence"/>
</dbReference>
<gene>
    <name evidence="1" type="ORF">KXV57_004840</name>
</gene>
<dbReference type="AlphaFoldDB" id="A0A9P8N8Q8"/>
<dbReference type="EMBL" id="JAIBSC010000303">
    <property type="protein sequence ID" value="KAH1891827.1"/>
    <property type="molecule type" value="Genomic_DNA"/>
</dbReference>
<name>A0A9P8N8Q8_ASPFM</name>
<accession>A0A9P8N8Q8</accession>
<comment type="caution">
    <text evidence="1">The sequence shown here is derived from an EMBL/GenBank/DDBJ whole genome shotgun (WGS) entry which is preliminary data.</text>
</comment>
<proteinExistence type="predicted"/>
<organism evidence="1 2">
    <name type="scientific">Aspergillus fumigatus</name>
    <name type="common">Neosartorya fumigata</name>
    <dbReference type="NCBI Taxonomy" id="746128"/>
    <lineage>
        <taxon>Eukaryota</taxon>
        <taxon>Fungi</taxon>
        <taxon>Dikarya</taxon>
        <taxon>Ascomycota</taxon>
        <taxon>Pezizomycotina</taxon>
        <taxon>Eurotiomycetes</taxon>
        <taxon>Eurotiomycetidae</taxon>
        <taxon>Eurotiales</taxon>
        <taxon>Aspergillaceae</taxon>
        <taxon>Aspergillus</taxon>
        <taxon>Aspergillus subgen. Fumigati</taxon>
    </lineage>
</organism>
<protein>
    <submittedName>
        <fullName evidence="1">Uncharacterized protein</fullName>
    </submittedName>
</protein>
<reference evidence="1" key="1">
    <citation type="submission" date="2021-08" db="EMBL/GenBank/DDBJ databases">
        <title>Global Aspergillus fumigatus from environmental and clinical sources.</title>
        <authorList>
            <person name="Barber A."/>
            <person name="Sae-Ong T."/>
        </authorList>
    </citation>
    <scope>NUCLEOTIDE SEQUENCE</scope>
    <source>
        <strain evidence="1">NRZ-2016-071</strain>
    </source>
</reference>
<evidence type="ECO:0000313" key="2">
    <source>
        <dbReference type="Proteomes" id="UP000813423"/>
    </source>
</evidence>